<dbReference type="InterPro" id="IPR017850">
    <property type="entry name" value="Alkaline_phosphatase_core_sf"/>
</dbReference>
<evidence type="ECO:0000256" key="1">
    <source>
        <dbReference type="ARBA" id="ARBA00012647"/>
    </source>
</evidence>
<accession>A0A4P9W0J1</accession>
<dbReference type="OrthoDB" id="7392499at2759"/>
<feature type="binding site" evidence="3">
    <location>
        <position position="172"/>
    </location>
    <ligand>
        <name>Zn(2+)</name>
        <dbReference type="ChEBI" id="CHEBI:29105"/>
        <label>2</label>
    </ligand>
</feature>
<dbReference type="InterPro" id="IPR001952">
    <property type="entry name" value="Alkaline_phosphatase"/>
</dbReference>
<comment type="cofactor">
    <cofactor evidence="3">
        <name>Mg(2+)</name>
        <dbReference type="ChEBI" id="CHEBI:18420"/>
    </cofactor>
    <text evidence="3">Binds 1 Mg(2+) ion.</text>
</comment>
<name>A0A4P9W0J1_9FUNG</name>
<feature type="binding site" evidence="3">
    <location>
        <position position="171"/>
    </location>
    <ligand>
        <name>Zn(2+)</name>
        <dbReference type="ChEBI" id="CHEBI:29105"/>
        <label>2</label>
    </ligand>
</feature>
<feature type="binding site" evidence="3">
    <location>
        <position position="129"/>
    </location>
    <ligand>
        <name>Zn(2+)</name>
        <dbReference type="ChEBI" id="CHEBI:29105"/>
        <label>2</label>
    </ligand>
</feature>
<protein>
    <recommendedName>
        <fullName evidence="1">alkaline phosphatase</fullName>
        <ecNumber evidence="1">3.1.3.1</ecNumber>
    </recommendedName>
</protein>
<dbReference type="GO" id="GO:0004035">
    <property type="term" value="F:alkaline phosphatase activity"/>
    <property type="evidence" value="ECO:0007669"/>
    <property type="project" value="UniProtKB-EC"/>
</dbReference>
<dbReference type="PANTHER" id="PTHR11596:SF5">
    <property type="entry name" value="ALKALINE PHOSPHATASE"/>
    <property type="match status" value="1"/>
</dbReference>
<evidence type="ECO:0000313" key="4">
    <source>
        <dbReference type="EMBL" id="RKO84845.1"/>
    </source>
</evidence>
<comment type="cofactor">
    <cofactor evidence="3">
        <name>Zn(2+)</name>
        <dbReference type="ChEBI" id="CHEBI:29105"/>
    </cofactor>
    <text evidence="3">Binds 2 Zn(2+) ions.</text>
</comment>
<feature type="binding site" evidence="3">
    <location>
        <position position="124"/>
    </location>
    <ligand>
        <name>Mg(2+)</name>
        <dbReference type="ChEBI" id="CHEBI:18420"/>
    </ligand>
</feature>
<organism evidence="4 5">
    <name type="scientific">Blyttiomyces helicus</name>
    <dbReference type="NCBI Taxonomy" id="388810"/>
    <lineage>
        <taxon>Eukaryota</taxon>
        <taxon>Fungi</taxon>
        <taxon>Fungi incertae sedis</taxon>
        <taxon>Chytridiomycota</taxon>
        <taxon>Chytridiomycota incertae sedis</taxon>
        <taxon>Chytridiomycetes</taxon>
        <taxon>Chytridiomycetes incertae sedis</taxon>
        <taxon>Blyttiomyces</taxon>
    </lineage>
</organism>
<dbReference type="EC" id="3.1.3.1" evidence="1"/>
<dbReference type="Gene3D" id="1.10.60.40">
    <property type="match status" value="1"/>
</dbReference>
<dbReference type="Gene3D" id="3.40.720.10">
    <property type="entry name" value="Alkaline Phosphatase, subunit A"/>
    <property type="match status" value="1"/>
</dbReference>
<dbReference type="Proteomes" id="UP000269721">
    <property type="component" value="Unassembled WGS sequence"/>
</dbReference>
<dbReference type="AlphaFoldDB" id="A0A4P9W0J1"/>
<feature type="non-terminal residue" evidence="4">
    <location>
        <position position="1"/>
    </location>
</feature>
<keyword evidence="5" id="KW-1185">Reference proteome</keyword>
<reference evidence="5" key="1">
    <citation type="journal article" date="2018" name="Nat. Microbiol.">
        <title>Leveraging single-cell genomics to expand the fungal tree of life.</title>
        <authorList>
            <person name="Ahrendt S.R."/>
            <person name="Quandt C.A."/>
            <person name="Ciobanu D."/>
            <person name="Clum A."/>
            <person name="Salamov A."/>
            <person name="Andreopoulos B."/>
            <person name="Cheng J.F."/>
            <person name="Woyke T."/>
            <person name="Pelin A."/>
            <person name="Henrissat B."/>
            <person name="Reynolds N.K."/>
            <person name="Benny G.L."/>
            <person name="Smith M.E."/>
            <person name="James T.Y."/>
            <person name="Grigoriev I.V."/>
        </authorList>
    </citation>
    <scope>NUCLEOTIDE SEQUENCE [LARGE SCALE GENOMIC DNA]</scope>
</reference>
<evidence type="ECO:0000256" key="3">
    <source>
        <dbReference type="PIRSR" id="PIRSR601952-2"/>
    </source>
</evidence>
<evidence type="ECO:0000313" key="5">
    <source>
        <dbReference type="Proteomes" id="UP000269721"/>
    </source>
</evidence>
<dbReference type="Pfam" id="PF00245">
    <property type="entry name" value="Alk_phosphatase"/>
    <property type="match status" value="1"/>
</dbReference>
<keyword evidence="3" id="KW-0460">Magnesium</keyword>
<dbReference type="GO" id="GO:0046872">
    <property type="term" value="F:metal ion binding"/>
    <property type="evidence" value="ECO:0007669"/>
    <property type="project" value="UniProtKB-KW"/>
</dbReference>
<dbReference type="SUPFAM" id="SSF53649">
    <property type="entry name" value="Alkaline phosphatase-like"/>
    <property type="match status" value="1"/>
</dbReference>
<dbReference type="PANTHER" id="PTHR11596">
    <property type="entry name" value="ALKALINE PHOSPHATASE"/>
    <property type="match status" value="1"/>
</dbReference>
<gene>
    <name evidence="4" type="ORF">BDK51DRAFT_24035</name>
</gene>
<evidence type="ECO:0000256" key="2">
    <source>
        <dbReference type="ARBA" id="ARBA00022553"/>
    </source>
</evidence>
<dbReference type="SMART" id="SM00098">
    <property type="entry name" value="alkPPc"/>
    <property type="match status" value="1"/>
</dbReference>
<proteinExistence type="predicted"/>
<keyword evidence="3" id="KW-0862">Zinc</keyword>
<keyword evidence="3" id="KW-0479">Metal-binding</keyword>
<feature type="binding site" evidence="3">
    <location>
        <position position="274"/>
    </location>
    <ligand>
        <name>Zn(2+)</name>
        <dbReference type="ChEBI" id="CHEBI:29105"/>
        <label>2</label>
    </ligand>
</feature>
<dbReference type="EMBL" id="KZ999672">
    <property type="protein sequence ID" value="RKO84845.1"/>
    <property type="molecule type" value="Genomic_DNA"/>
</dbReference>
<sequence length="321" mass="34685">KNDIALQEIGNYTLGRQVDLMFGGGFCHFKPNGDPQSCREDDLNLFSLAQSAGFAVGHDRTSFDAITPDASLPILNLFTPDHMSYEIDRDPAVEPSLAEMATKALGLLTHATADSREGFFLMIEGSRIDMAGHTNDPATHVREILAYQDAIAAVKVYVDANPGTVMISVSDHETGGLSVARQLSPDYPEYLWYPQALVPVRKSAEAIAALIAAYNTTADRTGFVTSTVLQGWLGVSDATPEEVASLSVPGKATGLLETELGLIVSKRAQLGWYHSAVDVNLYAYGMGADRLRGSKENTDIGDFIVKQLSLDLDSITEKLKE</sequence>
<feature type="binding site" evidence="3">
    <location>
        <position position="133"/>
    </location>
    <ligand>
        <name>Zn(2+)</name>
        <dbReference type="ChEBI" id="CHEBI:29105"/>
        <label>2</label>
    </ligand>
</feature>
<keyword evidence="2" id="KW-0597">Phosphoprotein</keyword>
<dbReference type="GO" id="GO:0000329">
    <property type="term" value="C:fungal-type vacuole membrane"/>
    <property type="evidence" value="ECO:0007669"/>
    <property type="project" value="TreeGrafter"/>
</dbReference>